<feature type="chain" id="PRO_5040911674" description="Tetratricopeptide repeat-containing protein" evidence="1">
    <location>
        <begin position="20"/>
        <end position="658"/>
    </location>
</feature>
<evidence type="ECO:0000313" key="3">
    <source>
        <dbReference type="Proteomes" id="UP001139451"/>
    </source>
</evidence>
<evidence type="ECO:0000256" key="1">
    <source>
        <dbReference type="SAM" id="SignalP"/>
    </source>
</evidence>
<gene>
    <name evidence="2" type="ORF">M9978_10095</name>
</gene>
<accession>A0A9X2KLG5</accession>
<organism evidence="2 3">
    <name type="scientific">Sphingomonas tagetis</name>
    <dbReference type="NCBI Taxonomy" id="2949092"/>
    <lineage>
        <taxon>Bacteria</taxon>
        <taxon>Pseudomonadati</taxon>
        <taxon>Pseudomonadota</taxon>
        <taxon>Alphaproteobacteria</taxon>
        <taxon>Sphingomonadales</taxon>
        <taxon>Sphingomonadaceae</taxon>
        <taxon>Sphingomonas</taxon>
    </lineage>
</organism>
<dbReference type="EMBL" id="JAMLDX010000006">
    <property type="protein sequence ID" value="MCP3730780.1"/>
    <property type="molecule type" value="Genomic_DNA"/>
</dbReference>
<name>A0A9X2KLG5_9SPHN</name>
<dbReference type="InterPro" id="IPR011990">
    <property type="entry name" value="TPR-like_helical_dom_sf"/>
</dbReference>
<dbReference type="Gene3D" id="1.25.40.10">
    <property type="entry name" value="Tetratricopeptide repeat domain"/>
    <property type="match status" value="1"/>
</dbReference>
<keyword evidence="3" id="KW-1185">Reference proteome</keyword>
<reference evidence="2" key="1">
    <citation type="submission" date="2022-05" db="EMBL/GenBank/DDBJ databases">
        <title>Sphingomonas sp. strain MG17 Genome sequencing and assembly.</title>
        <authorList>
            <person name="Kim I."/>
        </authorList>
    </citation>
    <scope>NUCLEOTIDE SEQUENCE</scope>
    <source>
        <strain evidence="2">MG17</strain>
    </source>
</reference>
<comment type="caution">
    <text evidence="2">The sequence shown here is derived from an EMBL/GenBank/DDBJ whole genome shotgun (WGS) entry which is preliminary data.</text>
</comment>
<feature type="signal peptide" evidence="1">
    <location>
        <begin position="1"/>
        <end position="19"/>
    </location>
</feature>
<protein>
    <recommendedName>
        <fullName evidence="4">Tetratricopeptide repeat-containing protein</fullName>
    </recommendedName>
</protein>
<evidence type="ECO:0008006" key="4">
    <source>
        <dbReference type="Google" id="ProtNLM"/>
    </source>
</evidence>
<dbReference type="AlphaFoldDB" id="A0A9X2KLG5"/>
<dbReference type="Proteomes" id="UP001139451">
    <property type="component" value="Unassembled WGS sequence"/>
</dbReference>
<sequence>MRKLAVALFLLTAALPAIAQTPPAQLPTLTTADRSRADAALIQALEILLADKRSPASPPILSALDLTGPPADIAALKAGDMSGVYARWLDARSAAFKARDWALMARWIQLTALYRLGNVALDEAADATPVTGQTFDDIYFMAYALAMAGEAERAAAFIKPFLAAADPQFEIAFAADLVARVQSVDNWGGGDRPRAAALVTLALSLFDRPGARAPQQVRNLHHALGNIRRTAGDIAGARAAYTRARAPGAAPADVEIALMFEAGETDAGLRAIQQSLGETPGAALSRKATDKLVEIGGQTGSGNAGTIAIYRIALQNYRRLLKPTDKPLEDAAAVLADAYMAAGDPALAEPLRAELFASYEKRYGFDSGGANRYAKQLADAIAAQSRYDEADLLYRRLWALVEKYGAYEDLDAQRYAEAIAGILLARGQIAAAEAFNADALRRARAKDLDATTLTAYLIVQARILARAGKAAQAEAAAREAVAAGPADDKLTVSAAFDSPEARARAQLAALLEANGKAAEAEPIRRLLLARIEANDMIPWEGNLRRDAVLALAANLTLQNKPEGRRMFGERLATNARIFGGDSPQLLDVAEPFARALLRSGRAGDALTPARAALAARTSSRFTGDAAAVTISDRALANRRREAARLMVEAAWRARPPGG</sequence>
<proteinExistence type="predicted"/>
<evidence type="ECO:0000313" key="2">
    <source>
        <dbReference type="EMBL" id="MCP3730780.1"/>
    </source>
</evidence>
<dbReference type="RefSeq" id="WP_254292912.1">
    <property type="nucleotide sequence ID" value="NZ_JAMLDX010000006.1"/>
</dbReference>
<keyword evidence="1" id="KW-0732">Signal</keyword>